<keyword evidence="1" id="KW-0653">Protein transport</keyword>
<feature type="domain" description="FCP1 homology" evidence="2">
    <location>
        <begin position="76"/>
        <end position="257"/>
    </location>
</feature>
<dbReference type="PROSITE" id="PS50969">
    <property type="entry name" value="FCP1"/>
    <property type="match status" value="1"/>
</dbReference>
<evidence type="ECO:0000259" key="2">
    <source>
        <dbReference type="PROSITE" id="PS50969"/>
    </source>
</evidence>
<dbReference type="AlphaFoldDB" id="A0A6J1KDE0"/>
<evidence type="ECO:0000313" key="6">
    <source>
        <dbReference type="RefSeq" id="XP_022998090.1"/>
    </source>
</evidence>
<protein>
    <recommendedName>
        <fullName evidence="1">Mitochondrial import inner membrane translocase subunit TIM50</fullName>
    </recommendedName>
</protein>
<dbReference type="SMART" id="SM00577">
    <property type="entry name" value="CPDc"/>
    <property type="match status" value="1"/>
</dbReference>
<organism evidence="3 5">
    <name type="scientific">Cucurbita maxima</name>
    <name type="common">Pumpkin</name>
    <name type="synonym">Winter squash</name>
    <dbReference type="NCBI Taxonomy" id="3661"/>
    <lineage>
        <taxon>Eukaryota</taxon>
        <taxon>Viridiplantae</taxon>
        <taxon>Streptophyta</taxon>
        <taxon>Embryophyta</taxon>
        <taxon>Tracheophyta</taxon>
        <taxon>Spermatophyta</taxon>
        <taxon>Magnoliopsida</taxon>
        <taxon>eudicotyledons</taxon>
        <taxon>Gunneridae</taxon>
        <taxon>Pentapetalae</taxon>
        <taxon>rosids</taxon>
        <taxon>fabids</taxon>
        <taxon>Cucurbitales</taxon>
        <taxon>Cucurbitaceae</taxon>
        <taxon>Cucurbiteae</taxon>
        <taxon>Cucurbita</taxon>
    </lineage>
</organism>
<comment type="subunit">
    <text evidence="1">Component of the TIM23 complex.</text>
</comment>
<dbReference type="KEGG" id="cmax:111492841"/>
<comment type="similarity">
    <text evidence="1">Belongs to the TIM50 family.</text>
</comment>
<keyword evidence="3" id="KW-1185">Reference proteome</keyword>
<keyword evidence="1" id="KW-0811">Translocation</keyword>
<dbReference type="InterPro" id="IPR050365">
    <property type="entry name" value="TIM50"/>
</dbReference>
<dbReference type="RefSeq" id="XP_022998089.1">
    <property type="nucleotide sequence ID" value="XM_023142321.1"/>
</dbReference>
<evidence type="ECO:0000313" key="7">
    <source>
        <dbReference type="RefSeq" id="XP_022998091.1"/>
    </source>
</evidence>
<dbReference type="OrthoDB" id="1711508at2759"/>
<dbReference type="GO" id="GO:0015031">
    <property type="term" value="P:protein transport"/>
    <property type="evidence" value="ECO:0007669"/>
    <property type="project" value="UniProtKB-KW"/>
</dbReference>
<evidence type="ECO:0000313" key="3">
    <source>
        <dbReference type="Proteomes" id="UP000504608"/>
    </source>
</evidence>
<dbReference type="InterPro" id="IPR036412">
    <property type="entry name" value="HAD-like_sf"/>
</dbReference>
<sequence length="301" mass="34535">MLKFPDDSQNPDNKLPEKGVLSCAQDLSKMSSSRHFGQSNAEVVAGSFQQRALGIVHEEANGLLIFKPPLSRPPRYQMRKKLLILDINGVLVDIVSPPPKDRKADINIARRAVFKRPSYLDFMKFCFERFEVGIWSSRNGKNVQRMVDYLIGDLKHKLLFCWDLSRCTASRFNTLENKHKPLVFKQLRRVWEKQDPNLPWERGEYNESNTVLLDDSPYKALLNSPHTAVFPHSYTYLDDKDTSLGTGGDLRNYLEGLAEAENVQKYVGENPFGQRPISEGSASWDFYHMVLDDYHSFSSTI</sequence>
<dbReference type="RefSeq" id="XP_022998088.1">
    <property type="nucleotide sequence ID" value="XM_023142320.1"/>
</dbReference>
<accession>A0A6J1KDE0</accession>
<keyword evidence="1" id="KW-0496">Mitochondrion</keyword>
<name>A0A6J1KDE0_CUCMA</name>
<evidence type="ECO:0000313" key="5">
    <source>
        <dbReference type="RefSeq" id="XP_022998089.1"/>
    </source>
</evidence>
<dbReference type="Gene3D" id="3.40.50.1000">
    <property type="entry name" value="HAD superfamily/HAD-like"/>
    <property type="match status" value="1"/>
</dbReference>
<gene>
    <name evidence="4 5 6 7" type="primary">LOC111492841</name>
</gene>
<comment type="subcellular location">
    <subcellularLocation>
        <location evidence="1">Mitochondrion inner membrane</location>
        <topology evidence="1">Single-pass membrane protein</topology>
    </subcellularLocation>
</comment>
<dbReference type="InterPro" id="IPR023214">
    <property type="entry name" value="HAD_sf"/>
</dbReference>
<reference evidence="4 5" key="1">
    <citation type="submission" date="2025-04" db="UniProtKB">
        <authorList>
            <consortium name="RefSeq"/>
        </authorList>
    </citation>
    <scope>IDENTIFICATION</scope>
    <source>
        <tissue evidence="4 5">Young leaves</tissue>
    </source>
</reference>
<dbReference type="GeneID" id="111492841"/>
<dbReference type="GO" id="GO:0005744">
    <property type="term" value="C:TIM23 mitochondrial import inner membrane translocase complex"/>
    <property type="evidence" value="ECO:0007669"/>
    <property type="project" value="UniProtKB-UniRule"/>
</dbReference>
<dbReference type="Proteomes" id="UP000504608">
    <property type="component" value="Unplaced"/>
</dbReference>
<dbReference type="SUPFAM" id="SSF56784">
    <property type="entry name" value="HAD-like"/>
    <property type="match status" value="1"/>
</dbReference>
<keyword evidence="1" id="KW-0809">Transit peptide</keyword>
<keyword evidence="1" id="KW-0813">Transport</keyword>
<evidence type="ECO:0000256" key="1">
    <source>
        <dbReference type="RuleBase" id="RU365079"/>
    </source>
</evidence>
<dbReference type="RefSeq" id="XP_022998091.1">
    <property type="nucleotide sequence ID" value="XM_023142323.1"/>
</dbReference>
<proteinExistence type="inferred from homology"/>
<dbReference type="Pfam" id="PF03031">
    <property type="entry name" value="NIF"/>
    <property type="match status" value="1"/>
</dbReference>
<dbReference type="PANTHER" id="PTHR12210">
    <property type="entry name" value="DULLARD PROTEIN PHOSPHATASE"/>
    <property type="match status" value="1"/>
</dbReference>
<dbReference type="RefSeq" id="XP_022998090.1">
    <property type="nucleotide sequence ID" value="XM_023142322.1"/>
</dbReference>
<evidence type="ECO:0000313" key="4">
    <source>
        <dbReference type="RefSeq" id="XP_022998088.1"/>
    </source>
</evidence>
<dbReference type="InterPro" id="IPR004274">
    <property type="entry name" value="FCP1_dom"/>
</dbReference>
<dbReference type="FunFam" id="3.40.50.1000:FF:000257">
    <property type="entry name" value="Haloacid dehalogenase-like hydrolase (HAD) superfamily protein"/>
    <property type="match status" value="1"/>
</dbReference>
<comment type="function">
    <text evidence="1">Essential component of the TIM23 complex, a complex that mediates the translocation of transit peptide-containing proteins across the mitochondrial inner membrane.</text>
</comment>